<name>A0A158CXL1_9BURK</name>
<sequence length="120" mass="13137">MECIEIYAGPDGHSQFRTLHEFEASPIVFNGVAVSLSPPQPCESVLMHEFDGDYFLGWHNPPSRQYVVVLEGELEITVQGDDAAQRFAAGAIFIAGDLQGTGHSTRAIRPGRALVVNVRR</sequence>
<gene>
    <name evidence="1" type="ORF">AWB78_04481</name>
</gene>
<dbReference type="SUPFAM" id="SSF51182">
    <property type="entry name" value="RmlC-like cupins"/>
    <property type="match status" value="1"/>
</dbReference>
<reference evidence="1" key="1">
    <citation type="submission" date="2016-01" db="EMBL/GenBank/DDBJ databases">
        <authorList>
            <person name="Peeters C."/>
        </authorList>
    </citation>
    <scope>NUCLEOTIDE SEQUENCE</scope>
    <source>
        <strain evidence="1">LMG 29321</strain>
    </source>
</reference>
<dbReference type="Proteomes" id="UP000071859">
    <property type="component" value="Unassembled WGS sequence"/>
</dbReference>
<dbReference type="OrthoDB" id="4205621at2"/>
<proteinExistence type="predicted"/>
<dbReference type="AlphaFoldDB" id="A0A158CXL1"/>
<protein>
    <recommendedName>
        <fullName evidence="3">Cupin domain protein</fullName>
    </recommendedName>
</protein>
<evidence type="ECO:0000313" key="2">
    <source>
        <dbReference type="Proteomes" id="UP000071859"/>
    </source>
</evidence>
<accession>A0A158CXL1</accession>
<dbReference type="Gene3D" id="2.60.120.10">
    <property type="entry name" value="Jelly Rolls"/>
    <property type="match status" value="1"/>
</dbReference>
<dbReference type="EMBL" id="FCOX02000025">
    <property type="protein sequence ID" value="SAK86870.1"/>
    <property type="molecule type" value="Genomic_DNA"/>
</dbReference>
<comment type="caution">
    <text evidence="1">The sequence shown here is derived from an EMBL/GenBank/DDBJ whole genome shotgun (WGS) entry which is preliminary data.</text>
</comment>
<evidence type="ECO:0000313" key="1">
    <source>
        <dbReference type="EMBL" id="SAK86870.1"/>
    </source>
</evidence>
<organism evidence="1 2">
    <name type="scientific">Caballeronia calidae</name>
    <dbReference type="NCBI Taxonomy" id="1777139"/>
    <lineage>
        <taxon>Bacteria</taxon>
        <taxon>Pseudomonadati</taxon>
        <taxon>Pseudomonadota</taxon>
        <taxon>Betaproteobacteria</taxon>
        <taxon>Burkholderiales</taxon>
        <taxon>Burkholderiaceae</taxon>
        <taxon>Caballeronia</taxon>
    </lineage>
</organism>
<dbReference type="InterPro" id="IPR014710">
    <property type="entry name" value="RmlC-like_jellyroll"/>
</dbReference>
<evidence type="ECO:0008006" key="3">
    <source>
        <dbReference type="Google" id="ProtNLM"/>
    </source>
</evidence>
<dbReference type="InterPro" id="IPR011051">
    <property type="entry name" value="RmlC_Cupin_sf"/>
</dbReference>
<keyword evidence="2" id="KW-1185">Reference proteome</keyword>
<dbReference type="RefSeq" id="WP_062608065.1">
    <property type="nucleotide sequence ID" value="NZ_FCOX02000025.1"/>
</dbReference>